<organism evidence="2 3">
    <name type="scientific">Chiloscyllium punctatum</name>
    <name type="common">Brownbanded bambooshark</name>
    <name type="synonym">Hemiscyllium punctatum</name>
    <dbReference type="NCBI Taxonomy" id="137246"/>
    <lineage>
        <taxon>Eukaryota</taxon>
        <taxon>Metazoa</taxon>
        <taxon>Chordata</taxon>
        <taxon>Craniata</taxon>
        <taxon>Vertebrata</taxon>
        <taxon>Chondrichthyes</taxon>
        <taxon>Elasmobranchii</taxon>
        <taxon>Galeomorphii</taxon>
        <taxon>Galeoidea</taxon>
        <taxon>Orectolobiformes</taxon>
        <taxon>Hemiscylliidae</taxon>
        <taxon>Chiloscyllium</taxon>
    </lineage>
</organism>
<sequence length="85" mass="9344">MGVHAPHSPPCNGPSLPIHVASLTSPRRPPFRMTSSVSWRSDWSDRSDPAWNHRPALLYCRLVMGKAGDLRLAACPINQTVVTLT</sequence>
<dbReference type="AlphaFoldDB" id="A0A401RLX5"/>
<dbReference type="EMBL" id="BEZZ01003194">
    <property type="protein sequence ID" value="GCC19138.1"/>
    <property type="molecule type" value="Genomic_DNA"/>
</dbReference>
<feature type="region of interest" description="Disordered" evidence="1">
    <location>
        <begin position="24"/>
        <end position="47"/>
    </location>
</feature>
<comment type="caution">
    <text evidence="2">The sequence shown here is derived from an EMBL/GenBank/DDBJ whole genome shotgun (WGS) entry which is preliminary data.</text>
</comment>
<keyword evidence="3" id="KW-1185">Reference proteome</keyword>
<proteinExistence type="predicted"/>
<accession>A0A401RLX5</accession>
<gene>
    <name evidence="2" type="ORF">chiPu_0020976</name>
</gene>
<reference evidence="2 3" key="1">
    <citation type="journal article" date="2018" name="Nat. Ecol. Evol.">
        <title>Shark genomes provide insights into elasmobranch evolution and the origin of vertebrates.</title>
        <authorList>
            <person name="Hara Y"/>
            <person name="Yamaguchi K"/>
            <person name="Onimaru K"/>
            <person name="Kadota M"/>
            <person name="Koyanagi M"/>
            <person name="Keeley SD"/>
            <person name="Tatsumi K"/>
            <person name="Tanaka K"/>
            <person name="Motone F"/>
            <person name="Kageyama Y"/>
            <person name="Nozu R"/>
            <person name="Adachi N"/>
            <person name="Nishimura O"/>
            <person name="Nakagawa R"/>
            <person name="Tanegashima C"/>
            <person name="Kiyatake I"/>
            <person name="Matsumoto R"/>
            <person name="Murakumo K"/>
            <person name="Nishida K"/>
            <person name="Terakita A"/>
            <person name="Kuratani S"/>
            <person name="Sato K"/>
            <person name="Hyodo S Kuraku.S."/>
        </authorList>
    </citation>
    <scope>NUCLEOTIDE SEQUENCE [LARGE SCALE GENOMIC DNA]</scope>
</reference>
<name>A0A401RLX5_CHIPU</name>
<evidence type="ECO:0000256" key="1">
    <source>
        <dbReference type="SAM" id="MobiDB-lite"/>
    </source>
</evidence>
<evidence type="ECO:0000313" key="2">
    <source>
        <dbReference type="EMBL" id="GCC19138.1"/>
    </source>
</evidence>
<dbReference type="Proteomes" id="UP000287033">
    <property type="component" value="Unassembled WGS sequence"/>
</dbReference>
<evidence type="ECO:0000313" key="3">
    <source>
        <dbReference type="Proteomes" id="UP000287033"/>
    </source>
</evidence>
<protein>
    <submittedName>
        <fullName evidence="2">Uncharacterized protein</fullName>
    </submittedName>
</protein>